<sequence length="104" mass="11566">MATFIKMTQDGRRVEVSGLAVTLDGKPESMDVSDILTHPRKLQIMYTAPEATHVAGRIALTREEAEKAKAALYENQARFASDPRYAQARFQAAINSKAWQEGIE</sequence>
<proteinExistence type="predicted"/>
<keyword evidence="2" id="KW-1185">Reference proteome</keyword>
<evidence type="ECO:0000313" key="1">
    <source>
        <dbReference type="EMBL" id="MCJ2186269.1"/>
    </source>
</evidence>
<evidence type="ECO:0000313" key="2">
    <source>
        <dbReference type="Proteomes" id="UP001202281"/>
    </source>
</evidence>
<dbReference type="Proteomes" id="UP001202281">
    <property type="component" value="Unassembled WGS sequence"/>
</dbReference>
<gene>
    <name evidence="1" type="ORF">MTR66_05495</name>
</gene>
<reference evidence="1 2" key="1">
    <citation type="submission" date="2022-04" db="EMBL/GenBank/DDBJ databases">
        <title>Identification of a novel bacterium isolated from mangrove sediments.</title>
        <authorList>
            <person name="Pan X."/>
        </authorList>
    </citation>
    <scope>NUCLEOTIDE SEQUENCE [LARGE SCALE GENOMIC DNA]</scope>
    <source>
        <strain evidence="1 2">B2638</strain>
    </source>
</reference>
<dbReference type="RefSeq" id="WP_243918563.1">
    <property type="nucleotide sequence ID" value="NZ_JALHLG010000005.1"/>
</dbReference>
<organism evidence="1 2">
    <name type="scientific">Novosphingobium beihaiensis</name>
    <dbReference type="NCBI Taxonomy" id="2930389"/>
    <lineage>
        <taxon>Bacteria</taxon>
        <taxon>Pseudomonadati</taxon>
        <taxon>Pseudomonadota</taxon>
        <taxon>Alphaproteobacteria</taxon>
        <taxon>Sphingomonadales</taxon>
        <taxon>Sphingomonadaceae</taxon>
        <taxon>Novosphingobium</taxon>
    </lineage>
</organism>
<dbReference type="EMBL" id="JALHLG010000005">
    <property type="protein sequence ID" value="MCJ2186269.1"/>
    <property type="molecule type" value="Genomic_DNA"/>
</dbReference>
<protein>
    <submittedName>
        <fullName evidence="1">Uncharacterized protein</fullName>
    </submittedName>
</protein>
<name>A0ABT0BNH3_9SPHN</name>
<accession>A0ABT0BNH3</accession>
<comment type="caution">
    <text evidence="1">The sequence shown here is derived from an EMBL/GenBank/DDBJ whole genome shotgun (WGS) entry which is preliminary data.</text>
</comment>